<dbReference type="CDD" id="cd14688">
    <property type="entry name" value="bZIP_YAP"/>
    <property type="match status" value="1"/>
</dbReference>
<dbReference type="SUPFAM" id="SSF57959">
    <property type="entry name" value="Leucine zipper domain"/>
    <property type="match status" value="1"/>
</dbReference>
<dbReference type="Proteomes" id="UP000078343">
    <property type="component" value="Unassembled WGS sequence"/>
</dbReference>
<feature type="compositionally biased region" description="Polar residues" evidence="1">
    <location>
        <begin position="1"/>
        <end position="14"/>
    </location>
</feature>
<dbReference type="InterPro" id="IPR046347">
    <property type="entry name" value="bZIP_sf"/>
</dbReference>
<dbReference type="PANTHER" id="PTHR42070:SF1">
    <property type="entry name" value="FILAMENT ASSOCIATED PROTEIN, PUTATIVE (AFU_ORTHOLOGUE AFUA_8G06630)-RELATED"/>
    <property type="match status" value="1"/>
</dbReference>
<organism evidence="2 3">
    <name type="scientific">Fonsecaea erecta</name>
    <dbReference type="NCBI Taxonomy" id="1367422"/>
    <lineage>
        <taxon>Eukaryota</taxon>
        <taxon>Fungi</taxon>
        <taxon>Dikarya</taxon>
        <taxon>Ascomycota</taxon>
        <taxon>Pezizomycotina</taxon>
        <taxon>Eurotiomycetes</taxon>
        <taxon>Chaetothyriomycetidae</taxon>
        <taxon>Chaetothyriales</taxon>
        <taxon>Herpotrichiellaceae</taxon>
        <taxon>Fonsecaea</taxon>
    </lineage>
</organism>
<dbReference type="STRING" id="1367422.A0A178ZH27"/>
<dbReference type="RefSeq" id="XP_018692457.1">
    <property type="nucleotide sequence ID" value="XM_018837897.1"/>
</dbReference>
<feature type="region of interest" description="Disordered" evidence="1">
    <location>
        <begin position="1"/>
        <end position="32"/>
    </location>
</feature>
<proteinExistence type="predicted"/>
<sequence>MASEEASTSPPGTKSKQERIRDNQRRSRARRQEYLAGLENRVKECQVSCREADLQRAAYADLQIENARLRDLLHYVGISPDVVENFGRHGIQALPSNPAALAPRQIKPRYHQPSAVRAGDLYQLGMAKQDSIPEPTCPAFPTPASLCAPTPVLPPEPLQAYSGQDCLPLVATCGAPATTLPEVTSMSSLSSYEWMPCPDGQKLPSFSPETFCCETFGIPPVGPLLPDSADTVQCLIAKAMIDRDYGAAGHGFQPSQIWGSGLPGQHPDFASDIARDGRKAEM</sequence>
<dbReference type="OrthoDB" id="4505928at2759"/>
<keyword evidence="3" id="KW-1185">Reference proteome</keyword>
<name>A0A178ZH27_9EURO</name>
<evidence type="ECO:0000256" key="1">
    <source>
        <dbReference type="SAM" id="MobiDB-lite"/>
    </source>
</evidence>
<accession>A0A178ZH27</accession>
<comment type="caution">
    <text evidence="2">The sequence shown here is derived from an EMBL/GenBank/DDBJ whole genome shotgun (WGS) entry which is preliminary data.</text>
</comment>
<dbReference type="AlphaFoldDB" id="A0A178ZH27"/>
<dbReference type="GeneID" id="30010556"/>
<dbReference type="EMBL" id="LVYI01000005">
    <property type="protein sequence ID" value="OAP59090.1"/>
    <property type="molecule type" value="Genomic_DNA"/>
</dbReference>
<evidence type="ECO:0008006" key="4">
    <source>
        <dbReference type="Google" id="ProtNLM"/>
    </source>
</evidence>
<reference evidence="2 3" key="1">
    <citation type="submission" date="2016-04" db="EMBL/GenBank/DDBJ databases">
        <title>Draft genome of Fonsecaea erecta CBS 125763.</title>
        <authorList>
            <person name="Weiss V.A."/>
            <person name="Vicente V.A."/>
            <person name="Raittz R.T."/>
            <person name="Moreno L.F."/>
            <person name="De Souza E.M."/>
            <person name="Pedrosa F.O."/>
            <person name="Steffens M.B."/>
            <person name="Faoro H."/>
            <person name="Tadra-Sfeir M.Z."/>
            <person name="Najafzadeh M.J."/>
            <person name="Felipe M.S."/>
            <person name="Teixeira M."/>
            <person name="Sun J."/>
            <person name="Xi L."/>
            <person name="Gomes R."/>
            <person name="De Azevedo C.M."/>
            <person name="Salgado C.G."/>
            <person name="Da Silva M.B."/>
            <person name="Nascimento M.F."/>
            <person name="Queiroz-Telles F."/>
            <person name="Attili D.S."/>
            <person name="Gorbushina A."/>
        </authorList>
    </citation>
    <scope>NUCLEOTIDE SEQUENCE [LARGE SCALE GENOMIC DNA]</scope>
    <source>
        <strain evidence="2 3">CBS 125763</strain>
    </source>
</reference>
<protein>
    <recommendedName>
        <fullName evidence="4">BZIP domain-containing protein</fullName>
    </recommendedName>
</protein>
<evidence type="ECO:0000313" key="3">
    <source>
        <dbReference type="Proteomes" id="UP000078343"/>
    </source>
</evidence>
<gene>
    <name evidence="2" type="ORF">AYL99_06388</name>
</gene>
<dbReference type="Gene3D" id="1.20.5.170">
    <property type="match status" value="1"/>
</dbReference>
<dbReference type="GO" id="GO:0003700">
    <property type="term" value="F:DNA-binding transcription factor activity"/>
    <property type="evidence" value="ECO:0007669"/>
    <property type="project" value="InterPro"/>
</dbReference>
<dbReference type="PANTHER" id="PTHR42070">
    <property type="entry name" value="FILAMENT ASSOCIATED PROTEIN, PUTATIVE (AFU_ORTHOLOGUE AFUA_8G06630)-RELATED"/>
    <property type="match status" value="1"/>
</dbReference>
<feature type="compositionally biased region" description="Basic and acidic residues" evidence="1">
    <location>
        <begin position="15"/>
        <end position="32"/>
    </location>
</feature>
<evidence type="ECO:0000313" key="2">
    <source>
        <dbReference type="EMBL" id="OAP59090.1"/>
    </source>
</evidence>